<dbReference type="SUPFAM" id="SSF48065">
    <property type="entry name" value="DBL homology domain (DH-domain)"/>
    <property type="match status" value="1"/>
</dbReference>
<dbReference type="PANTHER" id="PTHR23182">
    <property type="entry name" value="BREAKPOINT CLUSTER REGION PROTEIN BCR"/>
    <property type="match status" value="1"/>
</dbReference>
<dbReference type="PANTHER" id="PTHR23182:SF6">
    <property type="entry name" value="ACTIVE BREAKPOINT CLUSTER REGION-RELATED PROTEIN-LIKE"/>
    <property type="match status" value="1"/>
</dbReference>
<sequence>MKALKAAAGTSQPVLSTEQVQTVFYQIPELRDLHKDFYTSLRARLQPYEAVDPG</sequence>
<evidence type="ECO:0000313" key="1">
    <source>
        <dbReference type="EMBL" id="KAL0188410.1"/>
    </source>
</evidence>
<dbReference type="Gene3D" id="1.20.900.10">
    <property type="entry name" value="Dbl homology (DH) domain"/>
    <property type="match status" value="1"/>
</dbReference>
<name>A0ABD0QRS0_CIRMR</name>
<dbReference type="AlphaFoldDB" id="A0ABD0QRS0"/>
<dbReference type="InterPro" id="IPR035899">
    <property type="entry name" value="DBL_dom_sf"/>
</dbReference>
<comment type="caution">
    <text evidence="1">The sequence shown here is derived from an EMBL/GenBank/DDBJ whole genome shotgun (WGS) entry which is preliminary data.</text>
</comment>
<proteinExistence type="predicted"/>
<organism evidence="1 2">
    <name type="scientific">Cirrhinus mrigala</name>
    <name type="common">Mrigala</name>
    <dbReference type="NCBI Taxonomy" id="683832"/>
    <lineage>
        <taxon>Eukaryota</taxon>
        <taxon>Metazoa</taxon>
        <taxon>Chordata</taxon>
        <taxon>Craniata</taxon>
        <taxon>Vertebrata</taxon>
        <taxon>Euteleostomi</taxon>
        <taxon>Actinopterygii</taxon>
        <taxon>Neopterygii</taxon>
        <taxon>Teleostei</taxon>
        <taxon>Ostariophysi</taxon>
        <taxon>Cypriniformes</taxon>
        <taxon>Cyprinidae</taxon>
        <taxon>Labeoninae</taxon>
        <taxon>Labeonini</taxon>
        <taxon>Cirrhinus</taxon>
    </lineage>
</organism>
<evidence type="ECO:0000313" key="2">
    <source>
        <dbReference type="Proteomes" id="UP001529510"/>
    </source>
</evidence>
<protein>
    <submittedName>
        <fullName evidence="1">Uncharacterized protein</fullName>
    </submittedName>
</protein>
<reference evidence="1 2" key="1">
    <citation type="submission" date="2024-05" db="EMBL/GenBank/DDBJ databases">
        <title>Genome sequencing and assembly of Indian major carp, Cirrhinus mrigala (Hamilton, 1822).</title>
        <authorList>
            <person name="Mohindra V."/>
            <person name="Chowdhury L.M."/>
            <person name="Lal K."/>
            <person name="Jena J.K."/>
        </authorList>
    </citation>
    <scope>NUCLEOTIDE SEQUENCE [LARGE SCALE GENOMIC DNA]</scope>
    <source>
        <strain evidence="1">CM1030</strain>
        <tissue evidence="1">Blood</tissue>
    </source>
</reference>
<dbReference type="InterPro" id="IPR037769">
    <property type="entry name" value="Abr/Bcr"/>
</dbReference>
<accession>A0ABD0QRS0</accession>
<gene>
    <name evidence="1" type="ORF">M9458_015509</name>
</gene>
<dbReference type="EMBL" id="JAMKFB020000007">
    <property type="protein sequence ID" value="KAL0188410.1"/>
    <property type="molecule type" value="Genomic_DNA"/>
</dbReference>
<dbReference type="Proteomes" id="UP001529510">
    <property type="component" value="Unassembled WGS sequence"/>
</dbReference>
<keyword evidence="2" id="KW-1185">Reference proteome</keyword>
<feature type="non-terminal residue" evidence="1">
    <location>
        <position position="54"/>
    </location>
</feature>